<proteinExistence type="predicted"/>
<protein>
    <submittedName>
        <fullName evidence="1">Uncharacterized protein</fullName>
    </submittedName>
</protein>
<evidence type="ECO:0000313" key="1">
    <source>
        <dbReference type="EMBL" id="GIX67298.1"/>
    </source>
</evidence>
<reference evidence="1 2" key="1">
    <citation type="submission" date="2021-06" db="EMBL/GenBank/DDBJ databases">
        <title>Caerostris extrusa draft genome.</title>
        <authorList>
            <person name="Kono N."/>
            <person name="Arakawa K."/>
        </authorList>
    </citation>
    <scope>NUCLEOTIDE SEQUENCE [LARGE SCALE GENOMIC DNA]</scope>
</reference>
<dbReference type="AlphaFoldDB" id="A0AAV4M4Q2"/>
<accession>A0AAV4M4Q2</accession>
<dbReference type="Proteomes" id="UP001054945">
    <property type="component" value="Unassembled WGS sequence"/>
</dbReference>
<dbReference type="EMBL" id="BPLR01019388">
    <property type="protein sequence ID" value="GIX67298.1"/>
    <property type="molecule type" value="Genomic_DNA"/>
</dbReference>
<gene>
    <name evidence="1" type="ORF">CEXT_72421</name>
</gene>
<evidence type="ECO:0000313" key="2">
    <source>
        <dbReference type="Proteomes" id="UP001054945"/>
    </source>
</evidence>
<comment type="caution">
    <text evidence="1">The sequence shown here is derived from an EMBL/GenBank/DDBJ whole genome shotgun (WGS) entry which is preliminary data.</text>
</comment>
<name>A0AAV4M4Q2_CAEEX</name>
<organism evidence="1 2">
    <name type="scientific">Caerostris extrusa</name>
    <name type="common">Bark spider</name>
    <name type="synonym">Caerostris bankana</name>
    <dbReference type="NCBI Taxonomy" id="172846"/>
    <lineage>
        <taxon>Eukaryota</taxon>
        <taxon>Metazoa</taxon>
        <taxon>Ecdysozoa</taxon>
        <taxon>Arthropoda</taxon>
        <taxon>Chelicerata</taxon>
        <taxon>Arachnida</taxon>
        <taxon>Araneae</taxon>
        <taxon>Araneomorphae</taxon>
        <taxon>Entelegynae</taxon>
        <taxon>Araneoidea</taxon>
        <taxon>Araneidae</taxon>
        <taxon>Caerostris</taxon>
    </lineage>
</organism>
<sequence length="134" mass="15339">MCENSANTPPHTPRRERWALFIKTLEGGKHSLSSTEELSEWNYPWRFGLQCFRTEGPYCFRWDGIPSFFRCSNTPSTRLSSVPCILEDRSEVCSGTQKFNEGLKCGERSDRSVCLARSSDVAVRKQVYCLLFLG</sequence>
<keyword evidence="2" id="KW-1185">Reference proteome</keyword>